<name>A0AAV1Y842_LUPLU</name>
<reference evidence="1 2" key="1">
    <citation type="submission" date="2024-03" db="EMBL/GenBank/DDBJ databases">
        <authorList>
            <person name="Martinez-Hernandez J."/>
        </authorList>
    </citation>
    <scope>NUCLEOTIDE SEQUENCE [LARGE SCALE GENOMIC DNA]</scope>
</reference>
<protein>
    <submittedName>
        <fullName evidence="1">Uncharacterized protein</fullName>
    </submittedName>
</protein>
<evidence type="ECO:0000313" key="1">
    <source>
        <dbReference type="EMBL" id="CAL0329970.1"/>
    </source>
</evidence>
<comment type="caution">
    <text evidence="1">The sequence shown here is derived from an EMBL/GenBank/DDBJ whole genome shotgun (WGS) entry which is preliminary data.</text>
</comment>
<organism evidence="1 2">
    <name type="scientific">Lupinus luteus</name>
    <name type="common">European yellow lupine</name>
    <dbReference type="NCBI Taxonomy" id="3873"/>
    <lineage>
        <taxon>Eukaryota</taxon>
        <taxon>Viridiplantae</taxon>
        <taxon>Streptophyta</taxon>
        <taxon>Embryophyta</taxon>
        <taxon>Tracheophyta</taxon>
        <taxon>Spermatophyta</taxon>
        <taxon>Magnoliopsida</taxon>
        <taxon>eudicotyledons</taxon>
        <taxon>Gunneridae</taxon>
        <taxon>Pentapetalae</taxon>
        <taxon>rosids</taxon>
        <taxon>fabids</taxon>
        <taxon>Fabales</taxon>
        <taxon>Fabaceae</taxon>
        <taxon>Papilionoideae</taxon>
        <taxon>50 kb inversion clade</taxon>
        <taxon>genistoids sensu lato</taxon>
        <taxon>core genistoids</taxon>
        <taxon>Genisteae</taxon>
        <taxon>Lupinus</taxon>
    </lineage>
</organism>
<dbReference type="EMBL" id="CAXHTB010000022">
    <property type="protein sequence ID" value="CAL0329970.1"/>
    <property type="molecule type" value="Genomic_DNA"/>
</dbReference>
<proteinExistence type="predicted"/>
<dbReference type="AlphaFoldDB" id="A0AAV1Y842"/>
<keyword evidence="2" id="KW-1185">Reference proteome</keyword>
<evidence type="ECO:0000313" key="2">
    <source>
        <dbReference type="Proteomes" id="UP001497480"/>
    </source>
</evidence>
<dbReference type="Proteomes" id="UP001497480">
    <property type="component" value="Unassembled WGS sequence"/>
</dbReference>
<gene>
    <name evidence="1" type="ORF">LLUT_LOCUS31030</name>
</gene>
<sequence>MRMTARQTTRWQLVTSSLNGIKPGKARAIVFKGIPQLEKDRFPPRDKLGTSSVGSKLGVDDLGDSRLCSTEAEEKERSYSLKVRMKRKEKRKEQRRHGYHLAWESV</sequence>
<accession>A0AAV1Y842</accession>